<accession>A0A2K8L853</accession>
<evidence type="ECO:0000259" key="1">
    <source>
        <dbReference type="Pfam" id="PF12697"/>
    </source>
</evidence>
<dbReference type="EC" id="3.1.1.3" evidence="2"/>
<feature type="domain" description="AB hydrolase-1" evidence="1">
    <location>
        <begin position="7"/>
        <end position="111"/>
    </location>
</feature>
<dbReference type="OrthoDB" id="2004167at2"/>
<dbReference type="Proteomes" id="UP000231637">
    <property type="component" value="Chromosome"/>
</dbReference>
<dbReference type="Pfam" id="PF12697">
    <property type="entry name" value="Abhydrolase_6"/>
    <property type="match status" value="1"/>
</dbReference>
<protein>
    <submittedName>
        <fullName evidence="2">Triacylglycerol lipase</fullName>
        <ecNumber evidence="2">3.1.1.3</ecNumber>
    </submittedName>
</protein>
<dbReference type="SUPFAM" id="SSF53474">
    <property type="entry name" value="alpha/beta-Hydrolases"/>
    <property type="match status" value="1"/>
</dbReference>
<name>A0A2K8L853_9PROT</name>
<dbReference type="InterPro" id="IPR000073">
    <property type="entry name" value="AB_hydrolase_1"/>
</dbReference>
<gene>
    <name evidence="2" type="ORF">Ga0123462_1570</name>
</gene>
<keyword evidence="3" id="KW-1185">Reference proteome</keyword>
<dbReference type="EMBL" id="CP018800">
    <property type="protein sequence ID" value="ATX82429.1"/>
    <property type="molecule type" value="Genomic_DNA"/>
</dbReference>
<evidence type="ECO:0000313" key="2">
    <source>
        <dbReference type="EMBL" id="ATX82429.1"/>
    </source>
</evidence>
<dbReference type="GO" id="GO:0004806">
    <property type="term" value="F:triacylglycerol lipase activity"/>
    <property type="evidence" value="ECO:0007669"/>
    <property type="project" value="UniProtKB-EC"/>
</dbReference>
<dbReference type="AlphaFoldDB" id="A0A2K8L853"/>
<keyword evidence="2" id="KW-0378">Hydrolase</keyword>
<dbReference type="RefSeq" id="WP_100265785.1">
    <property type="nucleotide sequence ID" value="NZ_CP018800.1"/>
</dbReference>
<dbReference type="InterPro" id="IPR029058">
    <property type="entry name" value="AB_hydrolase_fold"/>
</dbReference>
<organism evidence="2 3">
    <name type="scientific">Mariprofundus ferrinatatus</name>
    <dbReference type="NCBI Taxonomy" id="1921087"/>
    <lineage>
        <taxon>Bacteria</taxon>
        <taxon>Pseudomonadati</taxon>
        <taxon>Pseudomonadota</taxon>
        <taxon>Candidatius Mariprofundia</taxon>
        <taxon>Mariprofundales</taxon>
        <taxon>Mariprofundaceae</taxon>
        <taxon>Mariprofundus</taxon>
    </lineage>
</organism>
<dbReference type="Gene3D" id="3.40.50.1820">
    <property type="entry name" value="alpha/beta hydrolase"/>
    <property type="match status" value="1"/>
</dbReference>
<dbReference type="KEGG" id="mfn:Ga0123462_1570"/>
<proteinExistence type="predicted"/>
<evidence type="ECO:0000313" key="3">
    <source>
        <dbReference type="Proteomes" id="UP000231637"/>
    </source>
</evidence>
<reference evidence="2 3" key="1">
    <citation type="submission" date="2016-12" db="EMBL/GenBank/DDBJ databases">
        <title>Isolation and genomic insights into novel planktonic Zetaproteobacteria from stratified waters of the Chesapeake Bay.</title>
        <authorList>
            <person name="McAllister S.M."/>
            <person name="Kato S."/>
            <person name="Chan C.S."/>
            <person name="Chiu B.K."/>
            <person name="Field E.K."/>
        </authorList>
    </citation>
    <scope>NUCLEOTIDE SEQUENCE [LARGE SCALE GENOMIC DNA]</scope>
    <source>
        <strain evidence="2 3">CP-8</strain>
    </source>
</reference>
<sequence length="245" mass="27869">MSSRPTVVLIHGLFGFRKLLWSEYFQGVRPLLESMGMRVIAPRLPWAGSVEARGNSLARQLQQEAGALHLVAHSMGGIDARFWISRLGGGEKVASLTTLASPHHGSSAADHICRHISPFRIFAGIRCLTMKKMAHFNSTTPDQPHIIYRSYTAKRPLHEQPWIVRRYGRCIQQHEGDNDSQVSVTSGQWGDHIATLPCDHFELIRRNFWFNPFRKRTPFDMLPVYRDIGEWIKAESAAKKERACL</sequence>